<feature type="domain" description="Photolyase/cryptochrome alpha/beta" evidence="8">
    <location>
        <begin position="1"/>
        <end position="133"/>
    </location>
</feature>
<dbReference type="SUPFAM" id="SSF52425">
    <property type="entry name" value="Cryptochrome/photolyase, N-terminal domain"/>
    <property type="match status" value="1"/>
</dbReference>
<dbReference type="InterPro" id="IPR014133">
    <property type="entry name" value="Cry_DASH"/>
</dbReference>
<evidence type="ECO:0000256" key="7">
    <source>
        <dbReference type="RuleBase" id="RU367151"/>
    </source>
</evidence>
<dbReference type="InterPro" id="IPR036155">
    <property type="entry name" value="Crypto/Photolyase_N_sf"/>
</dbReference>
<proteinExistence type="inferred from homology"/>
<dbReference type="PROSITE" id="PS51645">
    <property type="entry name" value="PHR_CRY_ALPHA_BETA"/>
    <property type="match status" value="1"/>
</dbReference>
<sequence length="428" mass="48065">MSVLVWFKSDLRLDDNPVLLEALGSDACLPVYCLDPAEFVPDRHGITACGARRTTFLLESLVDLHASLQQLGSGLLVRIGSAEHILPQLCAQLGIDRVVSHDEHAPDEQALLGRVTAALPEGTQVMLRQSNALFALEDLPFTEEKLPQVFTRFRHQVEKYPPAIDTLATPDRLPGWPAGAQGLVAGVPCITDLGLSPVAREARSSLPYPGGETAAKQWLHDYLWRSRAIRHYKSTRNQLHGRYFSSKLSAALAHGCLSPRSIVLALRCHEARFGANESTYWLWFELLWREFFRLSLRLHGKRFFRRGGFHAGSPPTGHDQRFNEWRNAATGQPFIDACMTELNASGFLSNRARQIVASYLVHDLQQDWRLGAAWFQQQLVDYDVASNWGNWAYIAGVGHDPRGGRVFNLAKQVEQHDPEGRYVAIWSR</sequence>
<dbReference type="NCBIfam" id="TIGR02765">
    <property type="entry name" value="crypto_DASH"/>
    <property type="match status" value="1"/>
</dbReference>
<evidence type="ECO:0000256" key="5">
    <source>
        <dbReference type="ARBA" id="ARBA00022991"/>
    </source>
</evidence>
<keyword evidence="10" id="KW-1185">Reference proteome</keyword>
<dbReference type="Gene3D" id="1.10.579.10">
    <property type="entry name" value="DNA Cyclobutane Dipyrimidine Photolyase, subunit A, domain 3"/>
    <property type="match status" value="1"/>
</dbReference>
<evidence type="ECO:0000256" key="3">
    <source>
        <dbReference type="ARBA" id="ARBA00022630"/>
    </source>
</evidence>
<comment type="cofactor">
    <cofactor evidence="7">
        <name>(6R)-5,10-methylene-5,6,7,8-tetrahydrofolate</name>
        <dbReference type="ChEBI" id="CHEBI:15636"/>
    </cofactor>
    <text evidence="7">Binds 1 5,10-methenyltetrahydrofolate (MTHF) per subunit.</text>
</comment>
<evidence type="ECO:0000259" key="8">
    <source>
        <dbReference type="PROSITE" id="PS51645"/>
    </source>
</evidence>
<dbReference type="InterPro" id="IPR036134">
    <property type="entry name" value="Crypto/Photolyase_FAD-like_sf"/>
</dbReference>
<dbReference type="PANTHER" id="PTHR11455">
    <property type="entry name" value="CRYPTOCHROME"/>
    <property type="match status" value="1"/>
</dbReference>
<reference evidence="9 10" key="1">
    <citation type="submission" date="2018-07" db="EMBL/GenBank/DDBJ databases">
        <title>Pseudomonas laoshanensis sp. nov., isolated from soil.</title>
        <authorList>
            <person name="Sun J."/>
            <person name="Yu L."/>
            <person name="Wang M."/>
            <person name="Zhang C."/>
        </authorList>
    </citation>
    <scope>NUCLEOTIDE SEQUENCE [LARGE SCALE GENOMIC DNA]</scope>
    <source>
        <strain evidence="9 10">Y22</strain>
    </source>
</reference>
<dbReference type="InterPro" id="IPR002081">
    <property type="entry name" value="Cryptochrome/DNA_photolyase_1"/>
</dbReference>
<dbReference type="EMBL" id="QOVF01000003">
    <property type="protein sequence ID" value="KAA0694183.1"/>
    <property type="molecule type" value="Genomic_DNA"/>
</dbReference>
<comment type="similarity">
    <text evidence="1 7">Belongs to the DNA photolyase class-1 family.</text>
</comment>
<keyword evidence="3 6" id="KW-0285">Flavoprotein</keyword>
<dbReference type="Gene3D" id="1.25.40.80">
    <property type="match status" value="1"/>
</dbReference>
<dbReference type="InterPro" id="IPR005101">
    <property type="entry name" value="Cryptochr/Photolyase_FAD-bd"/>
</dbReference>
<dbReference type="InterPro" id="IPR014729">
    <property type="entry name" value="Rossmann-like_a/b/a_fold"/>
</dbReference>
<dbReference type="GO" id="GO:0000719">
    <property type="term" value="P:photoreactive repair"/>
    <property type="evidence" value="ECO:0007669"/>
    <property type="project" value="TreeGrafter"/>
</dbReference>
<feature type="binding site" evidence="6">
    <location>
        <position position="232"/>
    </location>
    <ligand>
        <name>FAD</name>
        <dbReference type="ChEBI" id="CHEBI:57692"/>
    </ligand>
</feature>
<protein>
    <recommendedName>
        <fullName evidence="2 7">Cryptochrome DASH</fullName>
    </recommendedName>
</protein>
<evidence type="ECO:0000256" key="2">
    <source>
        <dbReference type="ARBA" id="ARBA00017881"/>
    </source>
</evidence>
<comment type="caution">
    <text evidence="9">The sequence shown here is derived from an EMBL/GenBank/DDBJ whole genome shotgun (WGS) entry which is preliminary data.</text>
</comment>
<dbReference type="Proteomes" id="UP000463138">
    <property type="component" value="Unassembled WGS sequence"/>
</dbReference>
<feature type="binding site" evidence="6">
    <location>
        <begin position="285"/>
        <end position="292"/>
    </location>
    <ligand>
        <name>FAD</name>
        <dbReference type="ChEBI" id="CHEBI:57692"/>
    </ligand>
</feature>
<evidence type="ECO:0000256" key="1">
    <source>
        <dbReference type="ARBA" id="ARBA00005862"/>
    </source>
</evidence>
<comment type="function">
    <text evidence="7">May have a photoreceptor function.</text>
</comment>
<dbReference type="GO" id="GO:0071949">
    <property type="term" value="F:FAD binding"/>
    <property type="evidence" value="ECO:0007669"/>
    <property type="project" value="TreeGrafter"/>
</dbReference>
<gene>
    <name evidence="9" type="ORF">DT594_12815</name>
</gene>
<dbReference type="InterPro" id="IPR006050">
    <property type="entry name" value="DNA_photolyase_N"/>
</dbReference>
<dbReference type="RefSeq" id="WP_149333017.1">
    <property type="nucleotide sequence ID" value="NZ_QOVF01000003.1"/>
</dbReference>
<dbReference type="Pfam" id="PF00875">
    <property type="entry name" value="DNA_photolyase"/>
    <property type="match status" value="1"/>
</dbReference>
<dbReference type="Gene3D" id="3.40.50.620">
    <property type="entry name" value="HUPs"/>
    <property type="match status" value="1"/>
</dbReference>
<dbReference type="AlphaFoldDB" id="A0A7V7KWN2"/>
<feature type="binding site" evidence="6">
    <location>
        <begin position="381"/>
        <end position="383"/>
    </location>
    <ligand>
        <name>FAD</name>
        <dbReference type="ChEBI" id="CHEBI:57692"/>
    </ligand>
</feature>
<accession>A0A7V7KWN2</accession>
<organism evidence="9 10">
    <name type="scientific">Halopseudomonas laoshanensis</name>
    <dbReference type="NCBI Taxonomy" id="2268758"/>
    <lineage>
        <taxon>Bacteria</taxon>
        <taxon>Pseudomonadati</taxon>
        <taxon>Pseudomonadota</taxon>
        <taxon>Gammaproteobacteria</taxon>
        <taxon>Pseudomonadales</taxon>
        <taxon>Pseudomonadaceae</taxon>
        <taxon>Halopseudomonas</taxon>
    </lineage>
</organism>
<dbReference type="GO" id="GO:0003677">
    <property type="term" value="F:DNA binding"/>
    <property type="evidence" value="ECO:0007669"/>
    <property type="project" value="TreeGrafter"/>
</dbReference>
<dbReference type="GO" id="GO:0003904">
    <property type="term" value="F:deoxyribodipyrimidine photo-lyase activity"/>
    <property type="evidence" value="ECO:0007669"/>
    <property type="project" value="TreeGrafter"/>
</dbReference>
<dbReference type="PRINTS" id="PR00147">
    <property type="entry name" value="DNAPHOTLYASE"/>
</dbReference>
<dbReference type="SUPFAM" id="SSF48173">
    <property type="entry name" value="Cryptochrome/photolyase FAD-binding domain"/>
    <property type="match status" value="1"/>
</dbReference>
<evidence type="ECO:0000256" key="6">
    <source>
        <dbReference type="PIRSR" id="PIRSR602081-1"/>
    </source>
</evidence>
<evidence type="ECO:0000256" key="4">
    <source>
        <dbReference type="ARBA" id="ARBA00022827"/>
    </source>
</evidence>
<dbReference type="PANTHER" id="PTHR11455:SF22">
    <property type="entry name" value="CRYPTOCHROME DASH"/>
    <property type="match status" value="1"/>
</dbReference>
<evidence type="ECO:0000313" key="10">
    <source>
        <dbReference type="Proteomes" id="UP000463138"/>
    </source>
</evidence>
<keyword evidence="4 6" id="KW-0274">FAD</keyword>
<comment type="cofactor">
    <cofactor evidence="6 7">
        <name>FAD</name>
        <dbReference type="ChEBI" id="CHEBI:57692"/>
    </cofactor>
    <text evidence="6 7">Binds 1 FAD per subunit.</text>
</comment>
<dbReference type="OrthoDB" id="9772484at2"/>
<name>A0A7V7KWN2_9GAMM</name>
<evidence type="ECO:0000313" key="9">
    <source>
        <dbReference type="EMBL" id="KAA0694183.1"/>
    </source>
</evidence>
<feature type="binding site" evidence="6">
    <location>
        <begin position="245"/>
        <end position="249"/>
    </location>
    <ligand>
        <name>FAD</name>
        <dbReference type="ChEBI" id="CHEBI:57692"/>
    </ligand>
</feature>
<keyword evidence="5 7" id="KW-0157">Chromophore</keyword>
<dbReference type="Pfam" id="PF03441">
    <property type="entry name" value="FAD_binding_7"/>
    <property type="match status" value="1"/>
</dbReference>